<keyword evidence="4" id="KW-0812">Transmembrane</keyword>
<dbReference type="PANTHER" id="PTHR31646">
    <property type="entry name" value="ALPHA-1,2-MANNOSYLTRANSFERASE MNN2"/>
    <property type="match status" value="1"/>
</dbReference>
<evidence type="ECO:0000256" key="2">
    <source>
        <dbReference type="ARBA" id="ARBA00009105"/>
    </source>
</evidence>
<keyword evidence="3 10" id="KW-0808">Transferase</keyword>
<dbReference type="Proteomes" id="UP000053890">
    <property type="component" value="Unassembled WGS sequence"/>
</dbReference>
<dbReference type="GeneID" id="28978165"/>
<evidence type="ECO:0000256" key="1">
    <source>
        <dbReference type="ARBA" id="ARBA00004323"/>
    </source>
</evidence>
<protein>
    <submittedName>
        <fullName evidence="10">Glycosyltransferase family 71 protein</fullName>
    </submittedName>
</protein>
<dbReference type="SUPFAM" id="SSF53448">
    <property type="entry name" value="Nucleotide-diphospho-sugar transferases"/>
    <property type="match status" value="1"/>
</dbReference>
<keyword evidence="7" id="KW-0333">Golgi apparatus</keyword>
<evidence type="ECO:0000256" key="8">
    <source>
        <dbReference type="ARBA" id="ARBA00023136"/>
    </source>
</evidence>
<keyword evidence="6" id="KW-1133">Transmembrane helix</keyword>
<dbReference type="AlphaFoldDB" id="A0A0P9GJY7"/>
<dbReference type="InterPro" id="IPR022751">
    <property type="entry name" value="Alpha_mannosyltransferase"/>
</dbReference>
<dbReference type="OMA" id="IYHFPSE"/>
<dbReference type="STRING" id="578459.A0A0P9GJY7"/>
<dbReference type="GO" id="GO:0000139">
    <property type="term" value="C:Golgi membrane"/>
    <property type="evidence" value="ECO:0007669"/>
    <property type="project" value="UniProtKB-SubCell"/>
</dbReference>
<evidence type="ECO:0000313" key="11">
    <source>
        <dbReference type="Proteomes" id="UP000053890"/>
    </source>
</evidence>
<dbReference type="OrthoDB" id="430354at2759"/>
<accession>A0A0P9GJY7</accession>
<organism evidence="10 11">
    <name type="scientific">Rhodotorula graminis (strain WP1)</name>
    <dbReference type="NCBI Taxonomy" id="578459"/>
    <lineage>
        <taxon>Eukaryota</taxon>
        <taxon>Fungi</taxon>
        <taxon>Dikarya</taxon>
        <taxon>Basidiomycota</taxon>
        <taxon>Pucciniomycotina</taxon>
        <taxon>Microbotryomycetes</taxon>
        <taxon>Sporidiobolales</taxon>
        <taxon>Sporidiobolaceae</taxon>
        <taxon>Rhodotorula</taxon>
    </lineage>
</organism>
<dbReference type="Pfam" id="PF11051">
    <property type="entry name" value="Mannosyl_trans3"/>
    <property type="match status" value="2"/>
</dbReference>
<evidence type="ECO:0000256" key="3">
    <source>
        <dbReference type="ARBA" id="ARBA00022679"/>
    </source>
</evidence>
<comment type="similarity">
    <text evidence="2">Belongs to the MNN1/MNT family.</text>
</comment>
<name>A0A0P9GJY7_RHOGW</name>
<dbReference type="GO" id="GO:0000026">
    <property type="term" value="F:alpha-1,2-mannosyltransferase activity"/>
    <property type="evidence" value="ECO:0007669"/>
    <property type="project" value="TreeGrafter"/>
</dbReference>
<dbReference type="GO" id="GO:0046354">
    <property type="term" value="P:mannan biosynthetic process"/>
    <property type="evidence" value="ECO:0007669"/>
    <property type="project" value="TreeGrafter"/>
</dbReference>
<feature type="region of interest" description="Disordered" evidence="9">
    <location>
        <begin position="1"/>
        <end position="57"/>
    </location>
</feature>
<dbReference type="RefSeq" id="XP_018269498.1">
    <property type="nucleotide sequence ID" value="XM_018417717.1"/>
</dbReference>
<dbReference type="PANTHER" id="PTHR31646:SF1">
    <property type="entry name" value="ALPHA-1,2-MANNOSYLTRANSFERASE MNN2"/>
    <property type="match status" value="1"/>
</dbReference>
<evidence type="ECO:0000256" key="6">
    <source>
        <dbReference type="ARBA" id="ARBA00022989"/>
    </source>
</evidence>
<evidence type="ECO:0000256" key="4">
    <source>
        <dbReference type="ARBA" id="ARBA00022692"/>
    </source>
</evidence>
<evidence type="ECO:0000256" key="7">
    <source>
        <dbReference type="ARBA" id="ARBA00023034"/>
    </source>
</evidence>
<gene>
    <name evidence="10" type="ORF">RHOBADRAFT_55187</name>
</gene>
<proteinExistence type="inferred from homology"/>
<comment type="subcellular location">
    <subcellularLocation>
        <location evidence="1">Golgi apparatus membrane</location>
        <topology evidence="1">Single-pass type II membrane protein</topology>
    </subcellularLocation>
</comment>
<sequence>MPTASTSSSRRHDEVPLLPLSSYERGATDRKGSPTSSLPPCTPPPPSGRQNSSSRLPPRRGIIWSTLALVSLFIYGIHVASSEGKGASSSSRWTASSFRGAVVPAPADLDARFERARHPLSSDATTRERLAAWERDAPGWGVEGADWVRKSDEFCPLYRIRPVQNFNQFNDAHVAWHSLNTSHVMGLRREMIGYLRAREKEGALSEAAWGTGKGLVFTAGNADTFSRVLITLKMLRNHLYTTLPSEVFSFPGEEPSEEIRRELEAHGAQLRVVEDATRDPSRKKNFHIKAPAIIRSRFREVLFLDSDNIPTASLMPVDSPVPRAILDAAEDERDPWMRSAADGRREEVWGKPAGLWESKAYERHGAMFWPDYWRTQADNAIWSIIGVPCRDEWEQEAGQILVDKSRNLDALLLAEWMMDSSRFKFWFNLSDGDKDLFRFAWLALRRRWGVPGRYVSVGALPRNTASGFCGHTMLQNDHLGKPMFVHANLLKQIPSGVGPGNAWGRHRQVRTQPNSLPLGSGAATFGSSRALETIEPLVDEGVDCDMLADVRDNGTSLGGTASPRGFHGGWNIALCIDTRWDDPRSDDDRAAPPASDGFEVRFDGGEALEIVQWSDEPRLRGFEAAFFAEGGKLNAQGF</sequence>
<keyword evidence="8" id="KW-0472">Membrane</keyword>
<evidence type="ECO:0000313" key="10">
    <source>
        <dbReference type="EMBL" id="KPV73449.1"/>
    </source>
</evidence>
<evidence type="ECO:0000256" key="5">
    <source>
        <dbReference type="ARBA" id="ARBA00022968"/>
    </source>
</evidence>
<reference evidence="10 11" key="1">
    <citation type="journal article" date="2015" name="Front. Microbiol.">
        <title>Genome sequence of the plant growth promoting endophytic yeast Rhodotorula graminis WP1.</title>
        <authorList>
            <person name="Firrincieli A."/>
            <person name="Otillar R."/>
            <person name="Salamov A."/>
            <person name="Schmutz J."/>
            <person name="Khan Z."/>
            <person name="Redman R.S."/>
            <person name="Fleck N.D."/>
            <person name="Lindquist E."/>
            <person name="Grigoriev I.V."/>
            <person name="Doty S.L."/>
        </authorList>
    </citation>
    <scope>NUCLEOTIDE SEQUENCE [LARGE SCALE GENOMIC DNA]</scope>
    <source>
        <strain evidence="10 11">WP1</strain>
    </source>
</reference>
<evidence type="ECO:0000256" key="9">
    <source>
        <dbReference type="SAM" id="MobiDB-lite"/>
    </source>
</evidence>
<dbReference type="EMBL" id="KQ474083">
    <property type="protein sequence ID" value="KPV73449.1"/>
    <property type="molecule type" value="Genomic_DNA"/>
</dbReference>
<keyword evidence="5" id="KW-0735">Signal-anchor</keyword>
<dbReference type="InterPro" id="IPR029044">
    <property type="entry name" value="Nucleotide-diphossugar_trans"/>
</dbReference>
<keyword evidence="11" id="KW-1185">Reference proteome</keyword>